<reference evidence="1" key="1">
    <citation type="submission" date="2020-08" db="EMBL/GenBank/DDBJ databases">
        <title>Plant Genome Project.</title>
        <authorList>
            <person name="Zhang R.-G."/>
        </authorList>
    </citation>
    <scope>NUCLEOTIDE SEQUENCE</scope>
    <source>
        <strain evidence="1">WSP0</strain>
        <tissue evidence="1">Leaf</tissue>
    </source>
</reference>
<dbReference type="EMBL" id="JACTNZ010000009">
    <property type="protein sequence ID" value="KAG5530704.1"/>
    <property type="molecule type" value="Genomic_DNA"/>
</dbReference>
<protein>
    <submittedName>
        <fullName evidence="1">Uncharacterized protein</fullName>
    </submittedName>
</protein>
<evidence type="ECO:0000313" key="3">
    <source>
        <dbReference type="Proteomes" id="UP000823749"/>
    </source>
</evidence>
<dbReference type="AlphaFoldDB" id="A0AAV6IS20"/>
<name>A0AAV6IS20_9ERIC</name>
<proteinExistence type="predicted"/>
<dbReference type="PANTHER" id="PTHR47177:SF4">
    <property type="entry name" value="OS06G0283200 PROTEIN"/>
    <property type="match status" value="1"/>
</dbReference>
<dbReference type="PANTHER" id="PTHR47177">
    <property type="entry name" value="F18C1.6 PROTEIN"/>
    <property type="match status" value="1"/>
</dbReference>
<gene>
    <name evidence="1" type="ORF">RHGRI_025607</name>
    <name evidence="2" type="ORF">RHGRI_025616</name>
</gene>
<dbReference type="Proteomes" id="UP000823749">
    <property type="component" value="Chromosome 9"/>
</dbReference>
<comment type="caution">
    <text evidence="1">The sequence shown here is derived from an EMBL/GenBank/DDBJ whole genome shotgun (WGS) entry which is preliminary data.</text>
</comment>
<sequence length="119" mass="13076">MVFAGVQLVNIGVLKELLDLDASSRKIQVLNNLNSVQFYASVILSKRIRDCAGVDAFKEIARLSTHSTLAACGLERPKPGVCSFQSSVCCHSNQVEVQQLRRMSTVRPSSCRECCQGCR</sequence>
<evidence type="ECO:0000313" key="1">
    <source>
        <dbReference type="EMBL" id="KAG5530695.1"/>
    </source>
</evidence>
<evidence type="ECO:0000313" key="2">
    <source>
        <dbReference type="EMBL" id="KAG5530704.1"/>
    </source>
</evidence>
<keyword evidence="3" id="KW-1185">Reference proteome</keyword>
<organism evidence="1 3">
    <name type="scientific">Rhododendron griersonianum</name>
    <dbReference type="NCBI Taxonomy" id="479676"/>
    <lineage>
        <taxon>Eukaryota</taxon>
        <taxon>Viridiplantae</taxon>
        <taxon>Streptophyta</taxon>
        <taxon>Embryophyta</taxon>
        <taxon>Tracheophyta</taxon>
        <taxon>Spermatophyta</taxon>
        <taxon>Magnoliopsida</taxon>
        <taxon>eudicotyledons</taxon>
        <taxon>Gunneridae</taxon>
        <taxon>Pentapetalae</taxon>
        <taxon>asterids</taxon>
        <taxon>Ericales</taxon>
        <taxon>Ericaceae</taxon>
        <taxon>Ericoideae</taxon>
        <taxon>Rhodoreae</taxon>
        <taxon>Rhododendron</taxon>
    </lineage>
</organism>
<dbReference type="EMBL" id="JACTNZ010000009">
    <property type="protein sequence ID" value="KAG5530695.1"/>
    <property type="molecule type" value="Genomic_DNA"/>
</dbReference>
<accession>A0AAV6IS20</accession>